<dbReference type="RefSeq" id="WP_203002628.1">
    <property type="nucleotide sequence ID" value="NZ_JADWYU010000150.1"/>
</dbReference>
<dbReference type="Pfam" id="PF06240">
    <property type="entry name" value="COXG"/>
    <property type="match status" value="1"/>
</dbReference>
<keyword evidence="2" id="KW-1185">Reference proteome</keyword>
<dbReference type="Gene3D" id="3.30.530.20">
    <property type="match status" value="1"/>
</dbReference>
<reference evidence="1" key="1">
    <citation type="submission" date="2020-12" db="EMBL/GenBank/DDBJ databases">
        <title>Genomic characterization of non-nitrogen-fixing Frankia strains.</title>
        <authorList>
            <person name="Carlos-Shanley C."/>
            <person name="Guerra T."/>
            <person name="Hahn D."/>
        </authorList>
    </citation>
    <scope>NUCLEOTIDE SEQUENCE</scope>
    <source>
        <strain evidence="1">CN6</strain>
    </source>
</reference>
<name>A0A937UVC4_9ACTN</name>
<evidence type="ECO:0000313" key="2">
    <source>
        <dbReference type="Proteomes" id="UP000604475"/>
    </source>
</evidence>
<dbReference type="AlphaFoldDB" id="A0A937UVC4"/>
<dbReference type="PANTHER" id="PTHR38588">
    <property type="entry name" value="BLL0334 PROTEIN"/>
    <property type="match status" value="1"/>
</dbReference>
<comment type="caution">
    <text evidence="1">The sequence shown here is derived from an EMBL/GenBank/DDBJ whole genome shotgun (WGS) entry which is preliminary data.</text>
</comment>
<dbReference type="SUPFAM" id="SSF55961">
    <property type="entry name" value="Bet v1-like"/>
    <property type="match status" value="1"/>
</dbReference>
<sequence>MQVATVSIDETFPVQSPPEAAWRLLTDPTVVVRCMPGAEIVEERADGSLLGALKVKLGPTVVAFSGEVTPSFDEVERQGSIAAHGADSQGRTRAKANTRFTVTPREGFGTSVSLTGTIEVAGPLAPFARTGGAHLARRMVADFSANLSAYIENAVQAADEPDGQADDQAPPLSRPPAAAPVSGLRLLFSTFLDMLRSGLTRLRGLVTRPARRKDRS</sequence>
<dbReference type="CDD" id="cd07823">
    <property type="entry name" value="SRPBCC_5"/>
    <property type="match status" value="1"/>
</dbReference>
<evidence type="ECO:0000313" key="1">
    <source>
        <dbReference type="EMBL" id="MBL7632101.1"/>
    </source>
</evidence>
<proteinExistence type="predicted"/>
<dbReference type="Proteomes" id="UP000604475">
    <property type="component" value="Unassembled WGS sequence"/>
</dbReference>
<dbReference type="InterPro" id="IPR023393">
    <property type="entry name" value="START-like_dom_sf"/>
</dbReference>
<dbReference type="PANTHER" id="PTHR38588:SF1">
    <property type="entry name" value="BLL0334 PROTEIN"/>
    <property type="match status" value="1"/>
</dbReference>
<dbReference type="InterPro" id="IPR010419">
    <property type="entry name" value="CO_DH_gsu"/>
</dbReference>
<accession>A0A937UVC4</accession>
<protein>
    <submittedName>
        <fullName evidence="1">SRPBCC family protein</fullName>
    </submittedName>
</protein>
<dbReference type="EMBL" id="JAEACQ010000295">
    <property type="protein sequence ID" value="MBL7632101.1"/>
    <property type="molecule type" value="Genomic_DNA"/>
</dbReference>
<organism evidence="1 2">
    <name type="scientific">Frankia nepalensis</name>
    <dbReference type="NCBI Taxonomy" id="1836974"/>
    <lineage>
        <taxon>Bacteria</taxon>
        <taxon>Bacillati</taxon>
        <taxon>Actinomycetota</taxon>
        <taxon>Actinomycetes</taxon>
        <taxon>Frankiales</taxon>
        <taxon>Frankiaceae</taxon>
        <taxon>Frankia</taxon>
    </lineage>
</organism>
<gene>
    <name evidence="1" type="ORF">I7412_34105</name>
</gene>